<evidence type="ECO:0000313" key="2">
    <source>
        <dbReference type="EMBL" id="GAA0253712.1"/>
    </source>
</evidence>
<organism evidence="2 3">
    <name type="scientific">Cryptosporangium japonicum</name>
    <dbReference type="NCBI Taxonomy" id="80872"/>
    <lineage>
        <taxon>Bacteria</taxon>
        <taxon>Bacillati</taxon>
        <taxon>Actinomycetota</taxon>
        <taxon>Actinomycetes</taxon>
        <taxon>Cryptosporangiales</taxon>
        <taxon>Cryptosporangiaceae</taxon>
        <taxon>Cryptosporangium</taxon>
    </lineage>
</organism>
<dbReference type="InterPro" id="IPR029058">
    <property type="entry name" value="AB_hydrolase_fold"/>
</dbReference>
<feature type="signal peptide" evidence="1">
    <location>
        <begin position="1"/>
        <end position="28"/>
    </location>
</feature>
<dbReference type="EMBL" id="BAAAGX010000016">
    <property type="protein sequence ID" value="GAA0253712.1"/>
    <property type="molecule type" value="Genomic_DNA"/>
</dbReference>
<evidence type="ECO:0000256" key="1">
    <source>
        <dbReference type="SAM" id="SignalP"/>
    </source>
</evidence>
<sequence length="437" mass="46557">MRTRLRRALSGALVAAALATTLGGAAVAAPDRACPAPLAGRATCYAGRDAAGAWYSIAVPERWNGALVVYAHGGPDDTTSADGPAADLASWSALVERGYAWVGSSYRRGGYGVWMAAADTESARRRFVETVGRPSRTYLHGQSWGGNVAAKAAEVHPASWDGVLLTDGLLAGGSRGYDARVDLRAVYQYYCRNLPGPARAGLPADSTLTPDDVQARLEACTGRPGHRTARQQRVLDDVLAVTRLPERALGVHLRYATFLFRDIVRRLGGRSPFGNQGVRYTGSHDDRALNAGVERFAADPAARRDLSYDSDLTGQVRVPVLTLHTIGDPQVFVENESAYRPPRLVRTFISGTGHGGATIDEYLAALGALDGWVRTGRAASPESVAASCTGACSYVPGYRPGPFFTRIRPRPGATTWPALTPAQERAWSRIPDVGIAS</sequence>
<dbReference type="RefSeq" id="WP_425558195.1">
    <property type="nucleotide sequence ID" value="NZ_BAAAGX010000016.1"/>
</dbReference>
<dbReference type="Proteomes" id="UP001500967">
    <property type="component" value="Unassembled WGS sequence"/>
</dbReference>
<keyword evidence="3" id="KW-1185">Reference proteome</keyword>
<reference evidence="2 3" key="1">
    <citation type="journal article" date="2019" name="Int. J. Syst. Evol. Microbiol.">
        <title>The Global Catalogue of Microorganisms (GCM) 10K type strain sequencing project: providing services to taxonomists for standard genome sequencing and annotation.</title>
        <authorList>
            <consortium name="The Broad Institute Genomics Platform"/>
            <consortium name="The Broad Institute Genome Sequencing Center for Infectious Disease"/>
            <person name="Wu L."/>
            <person name="Ma J."/>
        </authorList>
    </citation>
    <scope>NUCLEOTIDE SEQUENCE [LARGE SCALE GENOMIC DNA]</scope>
    <source>
        <strain evidence="2 3">JCM 10425</strain>
    </source>
</reference>
<evidence type="ECO:0000313" key="3">
    <source>
        <dbReference type="Proteomes" id="UP001500967"/>
    </source>
</evidence>
<keyword evidence="1" id="KW-0732">Signal</keyword>
<protein>
    <submittedName>
        <fullName evidence="2">DUF6351 family protein</fullName>
    </submittedName>
</protein>
<dbReference type="SUPFAM" id="SSF53474">
    <property type="entry name" value="alpha/beta-Hydrolases"/>
    <property type="match status" value="1"/>
</dbReference>
<comment type="caution">
    <text evidence="2">The sequence shown here is derived from an EMBL/GenBank/DDBJ whole genome shotgun (WGS) entry which is preliminary data.</text>
</comment>
<name>A0ABN0UKK2_9ACTN</name>
<gene>
    <name evidence="2" type="ORF">GCM10009539_43630</name>
</gene>
<feature type="chain" id="PRO_5045350538" evidence="1">
    <location>
        <begin position="29"/>
        <end position="437"/>
    </location>
</feature>
<proteinExistence type="predicted"/>
<dbReference type="Gene3D" id="3.40.50.1820">
    <property type="entry name" value="alpha/beta hydrolase"/>
    <property type="match status" value="1"/>
</dbReference>
<accession>A0ABN0UKK2</accession>